<dbReference type="AlphaFoldDB" id="A0A9D5B0B8"/>
<gene>
    <name evidence="1" type="ORF">KIW84_033759</name>
</gene>
<sequence>MLEGLPHELKPVISVIESKFESILVEEVEALLHAHEMLYEKLKKSSIIENASINLTQSKPLPESFSVAVMDLVADVGVVATVIFNVNFQNAYTNSYASNGFPIEHLDLPLNLDDLVYHHTTIPPIHNPMLCLPVPTQPLTAPGSQILELLTMSQITHKIFNSVPSYGVDAWCLRCSPGH</sequence>
<dbReference type="EMBL" id="JAMSHJ010000003">
    <property type="protein sequence ID" value="KAI5428888.1"/>
    <property type="molecule type" value="Genomic_DNA"/>
</dbReference>
<organism evidence="1 2">
    <name type="scientific">Pisum sativum</name>
    <name type="common">Garden pea</name>
    <name type="synonym">Lathyrus oleraceus</name>
    <dbReference type="NCBI Taxonomy" id="3888"/>
    <lineage>
        <taxon>Eukaryota</taxon>
        <taxon>Viridiplantae</taxon>
        <taxon>Streptophyta</taxon>
        <taxon>Embryophyta</taxon>
        <taxon>Tracheophyta</taxon>
        <taxon>Spermatophyta</taxon>
        <taxon>Magnoliopsida</taxon>
        <taxon>eudicotyledons</taxon>
        <taxon>Gunneridae</taxon>
        <taxon>Pentapetalae</taxon>
        <taxon>rosids</taxon>
        <taxon>fabids</taxon>
        <taxon>Fabales</taxon>
        <taxon>Fabaceae</taxon>
        <taxon>Papilionoideae</taxon>
        <taxon>50 kb inversion clade</taxon>
        <taxon>NPAAA clade</taxon>
        <taxon>Hologalegina</taxon>
        <taxon>IRL clade</taxon>
        <taxon>Fabeae</taxon>
        <taxon>Lathyrus</taxon>
    </lineage>
</organism>
<proteinExistence type="predicted"/>
<dbReference type="Proteomes" id="UP001058974">
    <property type="component" value="Chromosome 3"/>
</dbReference>
<name>A0A9D5B0B8_PEA</name>
<evidence type="ECO:0000313" key="1">
    <source>
        <dbReference type="EMBL" id="KAI5428888.1"/>
    </source>
</evidence>
<comment type="caution">
    <text evidence="1">The sequence shown here is derived from an EMBL/GenBank/DDBJ whole genome shotgun (WGS) entry which is preliminary data.</text>
</comment>
<dbReference type="Gramene" id="Psat03G0375900-T1">
    <property type="protein sequence ID" value="KAI5428888.1"/>
    <property type="gene ID" value="KIW84_033759"/>
</dbReference>
<keyword evidence="2" id="KW-1185">Reference proteome</keyword>
<evidence type="ECO:0000313" key="2">
    <source>
        <dbReference type="Proteomes" id="UP001058974"/>
    </source>
</evidence>
<reference evidence="1 2" key="1">
    <citation type="journal article" date="2022" name="Nat. Genet.">
        <title>Improved pea reference genome and pan-genome highlight genomic features and evolutionary characteristics.</title>
        <authorList>
            <person name="Yang T."/>
            <person name="Liu R."/>
            <person name="Luo Y."/>
            <person name="Hu S."/>
            <person name="Wang D."/>
            <person name="Wang C."/>
            <person name="Pandey M.K."/>
            <person name="Ge S."/>
            <person name="Xu Q."/>
            <person name="Li N."/>
            <person name="Li G."/>
            <person name="Huang Y."/>
            <person name="Saxena R.K."/>
            <person name="Ji Y."/>
            <person name="Li M."/>
            <person name="Yan X."/>
            <person name="He Y."/>
            <person name="Liu Y."/>
            <person name="Wang X."/>
            <person name="Xiang C."/>
            <person name="Varshney R.K."/>
            <person name="Ding H."/>
            <person name="Gao S."/>
            <person name="Zong X."/>
        </authorList>
    </citation>
    <scope>NUCLEOTIDE SEQUENCE [LARGE SCALE GENOMIC DNA]</scope>
    <source>
        <strain evidence="1 2">cv. Zhongwan 6</strain>
    </source>
</reference>
<protein>
    <submittedName>
        <fullName evidence="1">Uncharacterized protein</fullName>
    </submittedName>
</protein>
<accession>A0A9D5B0B8</accession>